<dbReference type="GO" id="GO:0008270">
    <property type="term" value="F:zinc ion binding"/>
    <property type="evidence" value="ECO:0007669"/>
    <property type="project" value="UniProtKB-UniRule"/>
</dbReference>
<keyword evidence="1" id="KW-0597">Phosphoprotein</keyword>
<organism evidence="9 10">
    <name type="scientific">Sipha flava</name>
    <name type="common">yellow sugarcane aphid</name>
    <dbReference type="NCBI Taxonomy" id="143950"/>
    <lineage>
        <taxon>Eukaryota</taxon>
        <taxon>Metazoa</taxon>
        <taxon>Ecdysozoa</taxon>
        <taxon>Arthropoda</taxon>
        <taxon>Hexapoda</taxon>
        <taxon>Insecta</taxon>
        <taxon>Pterygota</taxon>
        <taxon>Neoptera</taxon>
        <taxon>Paraneoptera</taxon>
        <taxon>Hemiptera</taxon>
        <taxon>Sternorrhyncha</taxon>
        <taxon>Aphidomorpha</taxon>
        <taxon>Aphidoidea</taxon>
        <taxon>Aphididae</taxon>
        <taxon>Sipha</taxon>
    </lineage>
</organism>
<dbReference type="Proteomes" id="UP000694846">
    <property type="component" value="Unplaced"/>
</dbReference>
<dbReference type="GO" id="GO:0000463">
    <property type="term" value="P:maturation of LSU-rRNA from tricistronic rRNA transcript (SSU-rRNA, 5.8S rRNA, LSU-rRNA)"/>
    <property type="evidence" value="ECO:0007669"/>
    <property type="project" value="TreeGrafter"/>
</dbReference>
<proteinExistence type="inferred from homology"/>
<keyword evidence="4" id="KW-0862">Zinc</keyword>
<dbReference type="AlphaFoldDB" id="A0A8B8GAE4"/>
<dbReference type="PANTHER" id="PTHR13483">
    <property type="entry name" value="BOX C_D SNORNA PROTEIN 1-RELATED"/>
    <property type="match status" value="1"/>
</dbReference>
<evidence type="ECO:0000256" key="1">
    <source>
        <dbReference type="ARBA" id="ARBA00022553"/>
    </source>
</evidence>
<keyword evidence="9" id="KW-1185">Reference proteome</keyword>
<evidence type="ECO:0000256" key="6">
    <source>
        <dbReference type="ARBA" id="ARBA00049654"/>
    </source>
</evidence>
<accession>A0A8B8GAE4</accession>
<dbReference type="InterPro" id="IPR051639">
    <property type="entry name" value="BCD1"/>
</dbReference>
<dbReference type="CDD" id="cd23023">
    <property type="entry name" value="zf-HIT_BCD1"/>
    <property type="match status" value="1"/>
</dbReference>
<dbReference type="GO" id="GO:0048254">
    <property type="term" value="P:snoRNA localization"/>
    <property type="evidence" value="ECO:0007669"/>
    <property type="project" value="TreeGrafter"/>
</dbReference>
<dbReference type="Gene3D" id="3.30.60.190">
    <property type="match status" value="1"/>
</dbReference>
<evidence type="ECO:0000259" key="8">
    <source>
        <dbReference type="PROSITE" id="PS51083"/>
    </source>
</evidence>
<keyword evidence="3 7" id="KW-0863">Zinc-finger</keyword>
<dbReference type="Pfam" id="PF25790">
    <property type="entry name" value="BCD1"/>
    <property type="match status" value="1"/>
</dbReference>
<evidence type="ECO:0000313" key="10">
    <source>
        <dbReference type="RefSeq" id="XP_025419730.1"/>
    </source>
</evidence>
<dbReference type="GO" id="GO:0070761">
    <property type="term" value="C:pre-snoRNP complex"/>
    <property type="evidence" value="ECO:0007669"/>
    <property type="project" value="TreeGrafter"/>
</dbReference>
<comment type="similarity">
    <text evidence="6">Belongs to the BCD1 family.</text>
</comment>
<feature type="domain" description="HIT-type" evidence="8">
    <location>
        <begin position="10"/>
        <end position="44"/>
    </location>
</feature>
<reference evidence="10" key="1">
    <citation type="submission" date="2025-08" db="UniProtKB">
        <authorList>
            <consortium name="RefSeq"/>
        </authorList>
    </citation>
    <scope>IDENTIFICATION</scope>
    <source>
        <tissue evidence="10">Whole body</tissue>
    </source>
</reference>
<dbReference type="SUPFAM" id="SSF144232">
    <property type="entry name" value="HIT/MYND zinc finger-like"/>
    <property type="match status" value="1"/>
</dbReference>
<evidence type="ECO:0000256" key="7">
    <source>
        <dbReference type="PROSITE-ProRule" id="PRU00453"/>
    </source>
</evidence>
<dbReference type="GO" id="GO:0005634">
    <property type="term" value="C:nucleus"/>
    <property type="evidence" value="ECO:0007669"/>
    <property type="project" value="TreeGrafter"/>
</dbReference>
<name>A0A8B8GAE4_9HEMI</name>
<dbReference type="PANTHER" id="PTHR13483:SF3">
    <property type="entry name" value="BOX C_D SNORNA PROTEIN 1"/>
    <property type="match status" value="1"/>
</dbReference>
<dbReference type="Pfam" id="PF04438">
    <property type="entry name" value="zf-HIT"/>
    <property type="match status" value="1"/>
</dbReference>
<evidence type="ECO:0000256" key="5">
    <source>
        <dbReference type="ARBA" id="ARBA00049598"/>
    </source>
</evidence>
<evidence type="ECO:0000313" key="9">
    <source>
        <dbReference type="Proteomes" id="UP000694846"/>
    </source>
</evidence>
<keyword evidence="2" id="KW-0479">Metal-binding</keyword>
<dbReference type="InterPro" id="IPR057721">
    <property type="entry name" value="BCD1_alpha/beta"/>
</dbReference>
<gene>
    <name evidence="10" type="primary">LOC112690048</name>
</gene>
<protein>
    <submittedName>
        <fullName evidence="10">Box C/D snoRNA protein 1</fullName>
    </submittedName>
</protein>
<dbReference type="RefSeq" id="XP_025419730.1">
    <property type="nucleotide sequence ID" value="XM_025563945.1"/>
</dbReference>
<comment type="function">
    <text evidence="5">Required for box C/D snoRNAs accumulation involved in snoRNA processing, snoRNA transport to the nucleolus and ribosome biogenesis.</text>
</comment>
<evidence type="ECO:0000256" key="3">
    <source>
        <dbReference type="ARBA" id="ARBA00022771"/>
    </source>
</evidence>
<dbReference type="PROSITE" id="PS51083">
    <property type="entry name" value="ZF_HIT"/>
    <property type="match status" value="1"/>
</dbReference>
<evidence type="ECO:0000256" key="2">
    <source>
        <dbReference type="ARBA" id="ARBA00022723"/>
    </source>
</evidence>
<dbReference type="OrthoDB" id="272357at2759"/>
<dbReference type="GO" id="GO:0000492">
    <property type="term" value="P:box C/D snoRNP assembly"/>
    <property type="evidence" value="ECO:0007669"/>
    <property type="project" value="TreeGrafter"/>
</dbReference>
<dbReference type="InterPro" id="IPR007529">
    <property type="entry name" value="Znf_HIT"/>
</dbReference>
<evidence type="ECO:0000256" key="4">
    <source>
        <dbReference type="ARBA" id="ARBA00022833"/>
    </source>
</evidence>
<sequence length="254" mass="30167">MESSSRLGFCEVCSSDLAKYCCPRCEVKTCCLACVNIHKKELDCDGKRYKTGFKKLEKFNDNEMSQDYRLMNEFIEVVGEFKMKTQRLSNLAPGFRRLRYQAYQRNVRLQILPNSTMNKNNTSFFNHKLNKIFWRIDWIFHGIDVKFTNHKVPEYQKINDIVRNYFSLEFHEDEVKEKMKFYISAGIRGVTFLMKSSFGKYYELDPEDSISYSLRYKSILEYPEILVVLTIHKDAFSELICENSTYNNNKSKFN</sequence>
<dbReference type="GeneID" id="112690048"/>